<organism evidence="1 2">
    <name type="scientific">[Candida] jaroonii</name>
    <dbReference type="NCBI Taxonomy" id="467808"/>
    <lineage>
        <taxon>Eukaryota</taxon>
        <taxon>Fungi</taxon>
        <taxon>Dikarya</taxon>
        <taxon>Ascomycota</taxon>
        <taxon>Saccharomycotina</taxon>
        <taxon>Pichiomycetes</taxon>
        <taxon>Debaryomycetaceae</taxon>
        <taxon>Yamadazyma</taxon>
    </lineage>
</organism>
<comment type="caution">
    <text evidence="1">The sequence shown here is derived from an EMBL/GenBank/DDBJ whole genome shotgun (WGS) entry which is preliminary data.</text>
</comment>
<proteinExistence type="predicted"/>
<accession>A0ACA9Y7E3</accession>
<evidence type="ECO:0000313" key="2">
    <source>
        <dbReference type="Proteomes" id="UP001152531"/>
    </source>
</evidence>
<evidence type="ECO:0000313" key="1">
    <source>
        <dbReference type="EMBL" id="CAH6720915.1"/>
    </source>
</evidence>
<name>A0ACA9Y7E3_9ASCO</name>
<keyword evidence="2" id="KW-1185">Reference proteome</keyword>
<reference evidence="1" key="1">
    <citation type="submission" date="2022-06" db="EMBL/GenBank/DDBJ databases">
        <authorList>
            <person name="Legras J.-L."/>
            <person name="Devillers H."/>
            <person name="Grondin C."/>
        </authorList>
    </citation>
    <scope>NUCLEOTIDE SEQUENCE</scope>
    <source>
        <strain evidence="1">CLIB 1444</strain>
    </source>
</reference>
<gene>
    <name evidence="1" type="ORF">CLIB1444_04S10792</name>
</gene>
<sequence length="743" mass="85608">MSEAVSITLPPSVPFPVTISSIMCKEQDDVRKHQMLFKYKYWDYQDDPHSKEEIPPKIRVEMIGTHESPVEGKITQVLVKLNEEIGHKGIVLCLIEEPCAHAVQYGGLCALCGKAVEDEKDYTGYNYEDRATISMSHENTGLKISYEEATKIEQNTTDRLLKEEKLILVVDLDQTVIQATVDPTISEWQKDPTNPNYKAAQEVKSFYLEEEPIVTEANKLNGIKPQPLVCWYYVKLRPGLKRFLQEMSKYYEMHIYTMATRNYALAIAKLIDPEGKYFGDRILSRDESGSLTHKNLKRLFPVDQSMVAIIDDRGDVWQWESNLIKVVPYDFFVGIGDINSSFLPKKFGQVTGPSKRRKSLAKLEAYELGETKNEKVEETPKESPKNNEDEEDKENPKNPVDRMLEIGGGEDNKNLLIEQSQQRSLSIEQQQHDRPLAKLQHDLEKINHQESEDEDEDEEIVNDNLLYDDDTELETLQVALTNIYKEYYKMYKSGQTIKPDLTKIIPQLKSKCLKGLTILFSGILPINIPFENLDLVILCKQFGATVVNEVLPEVTHVICKEPIEGQGLTLKVKIAKDILPNVKIVNSDWLFSSLSNWKKMDESKYLIKTSDNNWRIDKRDVADYQRNLNNQIMMQKNRQPRPRFDSITSIEDYDLDNANQEVDDFLADLSGDEDDDDDDDDEDDEDDEEQPSKVDSFIKDVYKSKKRTLEIESDEEVSKKHKSEDLELDELEQELLDGFDELD</sequence>
<protein>
    <submittedName>
        <fullName evidence="1">RNA polymerase II subunit A C-terminal domain phosphatase</fullName>
    </submittedName>
</protein>
<dbReference type="EMBL" id="CALSDN010000004">
    <property type="protein sequence ID" value="CAH6720915.1"/>
    <property type="molecule type" value="Genomic_DNA"/>
</dbReference>
<dbReference type="Proteomes" id="UP001152531">
    <property type="component" value="Unassembled WGS sequence"/>
</dbReference>